<evidence type="ECO:0000256" key="3">
    <source>
        <dbReference type="ARBA" id="ARBA00022475"/>
    </source>
</evidence>
<keyword evidence="4 7" id="KW-0812">Transmembrane</keyword>
<organism evidence="9 10">
    <name type="scientific">Rhodocyclus gracilis</name>
    <dbReference type="NCBI Taxonomy" id="2929842"/>
    <lineage>
        <taxon>Bacteria</taxon>
        <taxon>Pseudomonadati</taxon>
        <taxon>Pseudomonadota</taxon>
        <taxon>Betaproteobacteria</taxon>
        <taxon>Rhodocyclales</taxon>
        <taxon>Rhodocyclaceae</taxon>
        <taxon>Rhodocyclus</taxon>
    </lineage>
</organism>
<comment type="subcellular location">
    <subcellularLocation>
        <location evidence="1">Cell membrane</location>
        <topology evidence="1">Single-pass membrane protein</topology>
    </subcellularLocation>
    <subcellularLocation>
        <location evidence="7">Cell membrane</location>
        <topology evidence="7">Single-pass type II membrane protein</topology>
    </subcellularLocation>
</comment>
<evidence type="ECO:0000256" key="4">
    <source>
        <dbReference type="ARBA" id="ARBA00022692"/>
    </source>
</evidence>
<keyword evidence="10" id="KW-1185">Reference proteome</keyword>
<dbReference type="EMBL" id="JAATWB010000001">
    <property type="protein sequence ID" value="NJA87778.1"/>
    <property type="molecule type" value="Genomic_DNA"/>
</dbReference>
<dbReference type="PANTHER" id="PTHR30558">
    <property type="entry name" value="EXBD MEMBRANE COMPONENT OF PMF-DRIVEN MACROMOLECULE IMPORT SYSTEM"/>
    <property type="match status" value="1"/>
</dbReference>
<dbReference type="RefSeq" id="WP_153589562.1">
    <property type="nucleotide sequence ID" value="NZ_JAATWB010000001.1"/>
</dbReference>
<evidence type="ECO:0000256" key="2">
    <source>
        <dbReference type="ARBA" id="ARBA00005811"/>
    </source>
</evidence>
<dbReference type="PANTHER" id="PTHR30558:SF7">
    <property type="entry name" value="TOL-PAL SYSTEM PROTEIN TOLR"/>
    <property type="match status" value="1"/>
</dbReference>
<gene>
    <name evidence="9" type="ORF">HCX48_00865</name>
</gene>
<keyword evidence="6 8" id="KW-0472">Membrane</keyword>
<comment type="similarity">
    <text evidence="2 7">Belongs to the ExbD/TolR family.</text>
</comment>
<keyword evidence="7" id="KW-0653">Protein transport</keyword>
<accession>A0ABX0WDF4</accession>
<reference evidence="10" key="1">
    <citation type="submission" date="2020-03" db="EMBL/GenBank/DDBJ databases">
        <title>Whole-genome sequence of the purple nonsulfur bacterium Rhodocyclus tenuis DSM112.</title>
        <authorList>
            <person name="Kyndt J.A."/>
            <person name="Meyer T.E."/>
        </authorList>
    </citation>
    <scope>NUCLEOTIDE SEQUENCE [LARGE SCALE GENOMIC DNA]</scope>
    <source>
        <strain evidence="10">DSM 112</strain>
    </source>
</reference>
<keyword evidence="3" id="KW-1003">Cell membrane</keyword>
<evidence type="ECO:0000256" key="7">
    <source>
        <dbReference type="RuleBase" id="RU003879"/>
    </source>
</evidence>
<evidence type="ECO:0000313" key="10">
    <source>
        <dbReference type="Proteomes" id="UP000720344"/>
    </source>
</evidence>
<dbReference type="Gene3D" id="3.30.420.270">
    <property type="match status" value="1"/>
</dbReference>
<protein>
    <submittedName>
        <fullName evidence="9">Biopolymer transporter ExbD</fullName>
    </submittedName>
</protein>
<comment type="caution">
    <text evidence="9">The sequence shown here is derived from an EMBL/GenBank/DDBJ whole genome shotgun (WGS) entry which is preliminary data.</text>
</comment>
<evidence type="ECO:0000256" key="1">
    <source>
        <dbReference type="ARBA" id="ARBA00004162"/>
    </source>
</evidence>
<proteinExistence type="inferred from homology"/>
<keyword evidence="5 8" id="KW-1133">Transmembrane helix</keyword>
<dbReference type="Proteomes" id="UP000720344">
    <property type="component" value="Unassembled WGS sequence"/>
</dbReference>
<evidence type="ECO:0000256" key="6">
    <source>
        <dbReference type="ARBA" id="ARBA00023136"/>
    </source>
</evidence>
<evidence type="ECO:0000313" key="9">
    <source>
        <dbReference type="EMBL" id="NJA87778.1"/>
    </source>
</evidence>
<evidence type="ECO:0000256" key="5">
    <source>
        <dbReference type="ARBA" id="ARBA00022989"/>
    </source>
</evidence>
<evidence type="ECO:0000256" key="8">
    <source>
        <dbReference type="SAM" id="Phobius"/>
    </source>
</evidence>
<keyword evidence="7" id="KW-0813">Transport</keyword>
<sequence>MAFASLDAGDDNAPLAEINMVPLIDVMLVLLIIFIVTAPLLTHAVKLDLPHAASSPNQTQAEHVQVAIDAHKQLFWNGEAVDDTTFARRLDAAAAVQPQPELHLRADRTTPYETVAQVMSEVARHGLTRIGFVTDPTTP</sequence>
<feature type="transmembrane region" description="Helical" evidence="8">
    <location>
        <begin position="20"/>
        <end position="41"/>
    </location>
</feature>
<dbReference type="InterPro" id="IPR003400">
    <property type="entry name" value="ExbD"/>
</dbReference>
<name>A0ABX0WDF4_9RHOO</name>
<dbReference type="Pfam" id="PF02472">
    <property type="entry name" value="ExbD"/>
    <property type="match status" value="1"/>
</dbReference>